<proteinExistence type="predicted"/>
<accession>A0A1Y2B5L5</accession>
<keyword evidence="3" id="KW-1185">Reference proteome</keyword>
<name>A0A1Y2B5L5_9TREE</name>
<reference evidence="2 3" key="1">
    <citation type="submission" date="2016-07" db="EMBL/GenBank/DDBJ databases">
        <title>Pervasive Adenine N6-methylation of Active Genes in Fungi.</title>
        <authorList>
            <consortium name="DOE Joint Genome Institute"/>
            <person name="Mondo S.J."/>
            <person name="Dannebaum R.O."/>
            <person name="Kuo R.C."/>
            <person name="Labutti K."/>
            <person name="Haridas S."/>
            <person name="Kuo A."/>
            <person name="Salamov A."/>
            <person name="Ahrendt S.R."/>
            <person name="Lipzen A."/>
            <person name="Sullivan W."/>
            <person name="Andreopoulos W.B."/>
            <person name="Clum A."/>
            <person name="Lindquist E."/>
            <person name="Daum C."/>
            <person name="Ramamoorthy G.K."/>
            <person name="Gryganskyi A."/>
            <person name="Culley D."/>
            <person name="Magnuson J.K."/>
            <person name="James T.Y."/>
            <person name="O'Malley M.A."/>
            <person name="Stajich J.E."/>
            <person name="Spatafora J.W."/>
            <person name="Visel A."/>
            <person name="Grigoriev I.V."/>
        </authorList>
    </citation>
    <scope>NUCLEOTIDE SEQUENCE [LARGE SCALE GENOMIC DNA]</scope>
    <source>
        <strain evidence="2 3">68-887.2</strain>
    </source>
</reference>
<evidence type="ECO:0000259" key="1">
    <source>
        <dbReference type="PROSITE" id="PS50835"/>
    </source>
</evidence>
<comment type="caution">
    <text evidence="2">The sequence shown here is derived from an EMBL/GenBank/DDBJ whole genome shotgun (WGS) entry which is preliminary data.</text>
</comment>
<protein>
    <recommendedName>
        <fullName evidence="1">Ig-like domain-containing protein</fullName>
    </recommendedName>
</protein>
<evidence type="ECO:0000313" key="2">
    <source>
        <dbReference type="EMBL" id="ORY29777.1"/>
    </source>
</evidence>
<sequence>MHFQWFRNGNPFVRTNSLESALSCPSVTSTTPLSASSNMTLAETVRESRVRGYSTCTASRKGS</sequence>
<dbReference type="Proteomes" id="UP000193986">
    <property type="component" value="Unassembled WGS sequence"/>
</dbReference>
<gene>
    <name evidence="2" type="ORF">BCR39DRAFT_530978</name>
</gene>
<dbReference type="InParanoid" id="A0A1Y2B5L5"/>
<feature type="domain" description="Ig-like" evidence="1">
    <location>
        <begin position="1"/>
        <end position="63"/>
    </location>
</feature>
<dbReference type="EMBL" id="MCFC01000023">
    <property type="protein sequence ID" value="ORY29777.1"/>
    <property type="molecule type" value="Genomic_DNA"/>
</dbReference>
<dbReference type="AlphaFoldDB" id="A0A1Y2B5L5"/>
<evidence type="ECO:0000313" key="3">
    <source>
        <dbReference type="Proteomes" id="UP000193986"/>
    </source>
</evidence>
<dbReference type="InterPro" id="IPR007110">
    <property type="entry name" value="Ig-like_dom"/>
</dbReference>
<organism evidence="2 3">
    <name type="scientific">Naematelia encephala</name>
    <dbReference type="NCBI Taxonomy" id="71784"/>
    <lineage>
        <taxon>Eukaryota</taxon>
        <taxon>Fungi</taxon>
        <taxon>Dikarya</taxon>
        <taxon>Basidiomycota</taxon>
        <taxon>Agaricomycotina</taxon>
        <taxon>Tremellomycetes</taxon>
        <taxon>Tremellales</taxon>
        <taxon>Naemateliaceae</taxon>
        <taxon>Naematelia</taxon>
    </lineage>
</organism>
<dbReference type="PROSITE" id="PS50835">
    <property type="entry name" value="IG_LIKE"/>
    <property type="match status" value="1"/>
</dbReference>